<keyword evidence="1" id="KW-0812">Transmembrane</keyword>
<proteinExistence type="predicted"/>
<accession>A0A6I1MNE5</accession>
<keyword evidence="1" id="KW-0472">Membrane</keyword>
<dbReference type="RefSeq" id="WP_152890620.1">
    <property type="nucleotide sequence ID" value="NZ_WHJC01000184.1"/>
</dbReference>
<dbReference type="OrthoDB" id="9799095at2"/>
<name>A0A6I1MNE5_9CLOT</name>
<dbReference type="PIRSF" id="PIRSF027391">
    <property type="entry name" value="Hpre_diP_synt_I"/>
    <property type="match status" value="1"/>
</dbReference>
<reference evidence="2 3" key="1">
    <citation type="submission" date="2019-10" db="EMBL/GenBank/DDBJ databases">
        <title>The Genome Sequence of Clostridium tarantellae Isolated from Fish Brain.</title>
        <authorList>
            <person name="Bano L."/>
            <person name="Kiel M."/>
            <person name="Sales G."/>
            <person name="Doxey A.C."/>
            <person name="Mansfield M.J."/>
            <person name="Schiavone M."/>
            <person name="Rossetto O."/>
            <person name="Pirazzini M."/>
            <person name="Dobrindt U."/>
            <person name="Montecucco C."/>
        </authorList>
    </citation>
    <scope>NUCLEOTIDE SEQUENCE [LARGE SCALE GENOMIC DNA]</scope>
    <source>
        <strain evidence="2 3">DSM 3997</strain>
    </source>
</reference>
<feature type="transmembrane region" description="Helical" evidence="1">
    <location>
        <begin position="105"/>
        <end position="128"/>
    </location>
</feature>
<dbReference type="InterPro" id="IPR010898">
    <property type="entry name" value="Hpre_diP_synth_I"/>
</dbReference>
<dbReference type="EMBL" id="WHJC01000184">
    <property type="protein sequence ID" value="MPQ44283.1"/>
    <property type="molecule type" value="Genomic_DNA"/>
</dbReference>
<dbReference type="InterPro" id="IPR014535">
    <property type="entry name" value="Hpre_diP_synt_I"/>
</dbReference>
<feature type="transmembrane region" description="Helical" evidence="1">
    <location>
        <begin position="36"/>
        <end position="55"/>
    </location>
</feature>
<dbReference type="Gene3D" id="1.10.1760.20">
    <property type="match status" value="1"/>
</dbReference>
<organism evidence="2 3">
    <name type="scientific">Clostridium tarantellae</name>
    <dbReference type="NCBI Taxonomy" id="39493"/>
    <lineage>
        <taxon>Bacteria</taxon>
        <taxon>Bacillati</taxon>
        <taxon>Bacillota</taxon>
        <taxon>Clostridia</taxon>
        <taxon>Eubacteriales</taxon>
        <taxon>Clostridiaceae</taxon>
        <taxon>Clostridium</taxon>
    </lineage>
</organism>
<sequence length="169" mass="18351">MNNNLKKLIRLSVLSAIALTIFMIELQIPPLVPIPGIKLGLANIITLIILALYGAKEASAVLFIRIFLGSMFSGQVVTFLYSLSGGILCLIVMSILIKLLGKSSIWFISIFGSISHNIGQITVAMIIFQTTSILYYLPILLISAVITGFFTGISSKFMITNGVLNKLIN</sequence>
<evidence type="ECO:0000313" key="2">
    <source>
        <dbReference type="EMBL" id="MPQ44283.1"/>
    </source>
</evidence>
<comment type="caution">
    <text evidence="2">The sequence shown here is derived from an EMBL/GenBank/DDBJ whole genome shotgun (WGS) entry which is preliminary data.</text>
</comment>
<dbReference type="AlphaFoldDB" id="A0A6I1MNE5"/>
<keyword evidence="1" id="KW-1133">Transmembrane helix</keyword>
<protein>
    <submittedName>
        <fullName evidence="2">Heptaprenyl diphosphate synthase</fullName>
    </submittedName>
</protein>
<feature type="transmembrane region" description="Helical" evidence="1">
    <location>
        <begin position="135"/>
        <end position="159"/>
    </location>
</feature>
<feature type="transmembrane region" description="Helical" evidence="1">
    <location>
        <begin position="76"/>
        <end position="99"/>
    </location>
</feature>
<gene>
    <name evidence="2" type="ORF">GBZ86_10985</name>
</gene>
<dbReference type="Proteomes" id="UP000430345">
    <property type="component" value="Unassembled WGS sequence"/>
</dbReference>
<dbReference type="Pfam" id="PF07456">
    <property type="entry name" value="Hpre_diP_synt_I"/>
    <property type="match status" value="1"/>
</dbReference>
<evidence type="ECO:0000256" key="1">
    <source>
        <dbReference type="SAM" id="Phobius"/>
    </source>
</evidence>
<keyword evidence="3" id="KW-1185">Reference proteome</keyword>
<evidence type="ECO:0000313" key="3">
    <source>
        <dbReference type="Proteomes" id="UP000430345"/>
    </source>
</evidence>